<dbReference type="STRING" id="226505.SAMN05444394_0222"/>
<keyword evidence="3" id="KW-1185">Reference proteome</keyword>
<name>A0A1N6D4X0_9BACT</name>
<protein>
    <submittedName>
        <fullName evidence="2">Haem-binding domain-containing protein</fullName>
    </submittedName>
</protein>
<organism evidence="2 3">
    <name type="scientific">Algoriphagus halophilus</name>
    <dbReference type="NCBI Taxonomy" id="226505"/>
    <lineage>
        <taxon>Bacteria</taxon>
        <taxon>Pseudomonadati</taxon>
        <taxon>Bacteroidota</taxon>
        <taxon>Cytophagia</taxon>
        <taxon>Cytophagales</taxon>
        <taxon>Cyclobacteriaceae</taxon>
        <taxon>Algoriphagus</taxon>
    </lineage>
</organism>
<feature type="domain" description="Haem-binding" evidence="1">
    <location>
        <begin position="10"/>
        <end position="146"/>
    </location>
</feature>
<evidence type="ECO:0000313" key="2">
    <source>
        <dbReference type="EMBL" id="SIN65842.1"/>
    </source>
</evidence>
<dbReference type="AlphaFoldDB" id="A0A1N6D4X0"/>
<evidence type="ECO:0000313" key="3">
    <source>
        <dbReference type="Proteomes" id="UP000185221"/>
    </source>
</evidence>
<dbReference type="EMBL" id="FSRC01000001">
    <property type="protein sequence ID" value="SIN65842.1"/>
    <property type="molecule type" value="Genomic_DNA"/>
</dbReference>
<reference evidence="3" key="1">
    <citation type="submission" date="2016-11" db="EMBL/GenBank/DDBJ databases">
        <authorList>
            <person name="Varghese N."/>
            <person name="Submissions S."/>
        </authorList>
    </citation>
    <scope>NUCLEOTIDE SEQUENCE [LARGE SCALE GENOMIC DNA]</scope>
    <source>
        <strain evidence="3">DSM 15292</strain>
    </source>
</reference>
<accession>A0A1N6D4X0</accession>
<evidence type="ECO:0000259" key="1">
    <source>
        <dbReference type="SMART" id="SM01235"/>
    </source>
</evidence>
<dbReference type="SMART" id="SM01235">
    <property type="entry name" value="Haem_bd"/>
    <property type="match status" value="1"/>
</dbReference>
<sequence length="169" mass="19437">MIKKISIGIVVVLIAIQFIPVEKNISNDDTYHISKSYDIPDNVNTILKNACNDCHSNLTTYPWYSNLQPIGLWLNGHVNDGKRHLNFSEFINRPLAYQNHKLEETIEMVEENEMPLPSYTYLGLHPEANMTSEEREILIDWAKDQMAMLKATYPADSLVRRRPTPPPAQ</sequence>
<dbReference type="InterPro" id="IPR025992">
    <property type="entry name" value="Haem-bd"/>
</dbReference>
<dbReference type="OrthoDB" id="196738at2"/>
<proteinExistence type="predicted"/>
<dbReference type="Proteomes" id="UP000185221">
    <property type="component" value="Unassembled WGS sequence"/>
</dbReference>
<dbReference type="RefSeq" id="WP_074223005.1">
    <property type="nucleotide sequence ID" value="NZ_FSRC01000001.1"/>
</dbReference>
<dbReference type="Pfam" id="PF14376">
    <property type="entry name" value="Haem_bd"/>
    <property type="match status" value="1"/>
</dbReference>
<gene>
    <name evidence="2" type="ORF">SAMN05444394_0222</name>
</gene>